<proteinExistence type="predicted"/>
<organism evidence="1 2">
    <name type="scientific">Smallanthus sonchifolius</name>
    <dbReference type="NCBI Taxonomy" id="185202"/>
    <lineage>
        <taxon>Eukaryota</taxon>
        <taxon>Viridiplantae</taxon>
        <taxon>Streptophyta</taxon>
        <taxon>Embryophyta</taxon>
        <taxon>Tracheophyta</taxon>
        <taxon>Spermatophyta</taxon>
        <taxon>Magnoliopsida</taxon>
        <taxon>eudicotyledons</taxon>
        <taxon>Gunneridae</taxon>
        <taxon>Pentapetalae</taxon>
        <taxon>asterids</taxon>
        <taxon>campanulids</taxon>
        <taxon>Asterales</taxon>
        <taxon>Asteraceae</taxon>
        <taxon>Asteroideae</taxon>
        <taxon>Heliantheae alliance</taxon>
        <taxon>Millerieae</taxon>
        <taxon>Smallanthus</taxon>
    </lineage>
</organism>
<keyword evidence="2" id="KW-1185">Reference proteome</keyword>
<gene>
    <name evidence="1" type="ORF">L1987_39965</name>
</gene>
<sequence>MWFGTYHLFTTIVRFNMETSKPCQKLDSTKDEVGYGTVPPQTELRKTFKQVVESSGTGRTDHNGPEPVSREKTTKQKDQKADEVSGYDTNKEVELSRWSPTLLVNDEDEVSSMENESVEYNEEELAREENNLEELIGVTRFHGIDELDVAPDGNVLKERRTKTGKSCSLTRRDNTSNNKARSSSVGKELNGFSFVNENGKFIDLGKLFGIKMEGTKMDFQKLIRGMGGNGVNH</sequence>
<dbReference type="EMBL" id="CM042030">
    <property type="protein sequence ID" value="KAI3786353.1"/>
    <property type="molecule type" value="Genomic_DNA"/>
</dbReference>
<reference evidence="1 2" key="2">
    <citation type="journal article" date="2022" name="Mol. Ecol. Resour.">
        <title>The genomes of chicory, endive, great burdock and yacon provide insights into Asteraceae paleo-polyploidization history and plant inulin production.</title>
        <authorList>
            <person name="Fan W."/>
            <person name="Wang S."/>
            <person name="Wang H."/>
            <person name="Wang A."/>
            <person name="Jiang F."/>
            <person name="Liu H."/>
            <person name="Zhao H."/>
            <person name="Xu D."/>
            <person name="Zhang Y."/>
        </authorList>
    </citation>
    <scope>NUCLEOTIDE SEQUENCE [LARGE SCALE GENOMIC DNA]</scope>
    <source>
        <strain evidence="2">cv. Yunnan</strain>
        <tissue evidence="1">Leaves</tissue>
    </source>
</reference>
<accession>A0ACB9GS44</accession>
<reference evidence="2" key="1">
    <citation type="journal article" date="2022" name="Mol. Ecol. Resour.">
        <title>The genomes of chicory, endive, great burdock and yacon provide insights into Asteraceae palaeo-polyploidization history and plant inulin production.</title>
        <authorList>
            <person name="Fan W."/>
            <person name="Wang S."/>
            <person name="Wang H."/>
            <person name="Wang A."/>
            <person name="Jiang F."/>
            <person name="Liu H."/>
            <person name="Zhao H."/>
            <person name="Xu D."/>
            <person name="Zhang Y."/>
        </authorList>
    </citation>
    <scope>NUCLEOTIDE SEQUENCE [LARGE SCALE GENOMIC DNA]</scope>
    <source>
        <strain evidence="2">cv. Yunnan</strain>
    </source>
</reference>
<protein>
    <submittedName>
        <fullName evidence="1">Uncharacterized protein</fullName>
    </submittedName>
</protein>
<evidence type="ECO:0000313" key="2">
    <source>
        <dbReference type="Proteomes" id="UP001056120"/>
    </source>
</evidence>
<evidence type="ECO:0000313" key="1">
    <source>
        <dbReference type="EMBL" id="KAI3786353.1"/>
    </source>
</evidence>
<dbReference type="Proteomes" id="UP001056120">
    <property type="component" value="Linkage Group LG13"/>
</dbReference>
<name>A0ACB9GS44_9ASTR</name>
<comment type="caution">
    <text evidence="1">The sequence shown here is derived from an EMBL/GenBank/DDBJ whole genome shotgun (WGS) entry which is preliminary data.</text>
</comment>